<protein>
    <recommendedName>
        <fullName evidence="3">Mitochondrial mRNA-processing protein COX24 C-terminal domain-containing protein</fullName>
    </recommendedName>
</protein>
<keyword evidence="2" id="KW-1185">Reference proteome</keyword>
<dbReference type="EMBL" id="JACVVK020000265">
    <property type="protein sequence ID" value="KAK7481195.1"/>
    <property type="molecule type" value="Genomic_DNA"/>
</dbReference>
<proteinExistence type="predicted"/>
<evidence type="ECO:0000313" key="2">
    <source>
        <dbReference type="Proteomes" id="UP001519460"/>
    </source>
</evidence>
<evidence type="ECO:0000313" key="1">
    <source>
        <dbReference type="EMBL" id="KAK7481195.1"/>
    </source>
</evidence>
<accession>A0ABD0K2W4</accession>
<reference evidence="1 2" key="1">
    <citation type="journal article" date="2023" name="Sci. Data">
        <title>Genome assembly of the Korean intertidal mud-creeper Batillaria attramentaria.</title>
        <authorList>
            <person name="Patra A.K."/>
            <person name="Ho P.T."/>
            <person name="Jun S."/>
            <person name="Lee S.J."/>
            <person name="Kim Y."/>
            <person name="Won Y.J."/>
        </authorList>
    </citation>
    <scope>NUCLEOTIDE SEQUENCE [LARGE SCALE GENOMIC DNA]</scope>
    <source>
        <strain evidence="1">Wonlab-2016</strain>
    </source>
</reference>
<name>A0ABD0K2W4_9CAEN</name>
<sequence>MECTRSACVRACFKSAPVKSLFCALAGTRGRLGAQRQLVHTLDATPPLTPPMAHKAAVATKHEPSRLPALDLSIKTEPRDAGFPLHVFPGGHAEQELDSDSSASAFQIDNMFDDARVKAKEKSRQYREKQKLHRMTDSQYDMIFRQRVAERKRRQRFRDKMKKLQYGLMNASRCSKTDSA</sequence>
<dbReference type="Proteomes" id="UP001519460">
    <property type="component" value="Unassembled WGS sequence"/>
</dbReference>
<organism evidence="1 2">
    <name type="scientific">Batillaria attramentaria</name>
    <dbReference type="NCBI Taxonomy" id="370345"/>
    <lineage>
        <taxon>Eukaryota</taxon>
        <taxon>Metazoa</taxon>
        <taxon>Spiralia</taxon>
        <taxon>Lophotrochozoa</taxon>
        <taxon>Mollusca</taxon>
        <taxon>Gastropoda</taxon>
        <taxon>Caenogastropoda</taxon>
        <taxon>Sorbeoconcha</taxon>
        <taxon>Cerithioidea</taxon>
        <taxon>Batillariidae</taxon>
        <taxon>Batillaria</taxon>
    </lineage>
</organism>
<dbReference type="AlphaFoldDB" id="A0ABD0K2W4"/>
<evidence type="ECO:0008006" key="3">
    <source>
        <dbReference type="Google" id="ProtNLM"/>
    </source>
</evidence>
<gene>
    <name evidence="1" type="ORF">BaRGS_00027455</name>
</gene>
<comment type="caution">
    <text evidence="1">The sequence shown here is derived from an EMBL/GenBank/DDBJ whole genome shotgun (WGS) entry which is preliminary data.</text>
</comment>